<evidence type="ECO:0000313" key="8">
    <source>
        <dbReference type="EMBL" id="RLL43994.1"/>
    </source>
</evidence>
<dbReference type="InterPro" id="IPR051260">
    <property type="entry name" value="Diverse_substr_monoxygenases"/>
</dbReference>
<feature type="binding site" evidence="6">
    <location>
        <position position="211"/>
    </location>
    <ligand>
        <name>FMN</name>
        <dbReference type="ChEBI" id="CHEBI:58210"/>
    </ligand>
</feature>
<dbReference type="PIRSF" id="PIRSF000337">
    <property type="entry name" value="NTA_MOA"/>
    <property type="match status" value="1"/>
</dbReference>
<evidence type="ECO:0000256" key="2">
    <source>
        <dbReference type="ARBA" id="ARBA00022643"/>
    </source>
</evidence>
<dbReference type="CDD" id="cd01095">
    <property type="entry name" value="Nitrilotriacetate_monoxgenase"/>
    <property type="match status" value="1"/>
</dbReference>
<dbReference type="OrthoDB" id="3265338at2"/>
<evidence type="ECO:0000256" key="1">
    <source>
        <dbReference type="ARBA" id="ARBA00022630"/>
    </source>
</evidence>
<accession>A0A498D7J0</accession>
<evidence type="ECO:0000256" key="4">
    <source>
        <dbReference type="ARBA" id="ARBA00023033"/>
    </source>
</evidence>
<name>A0A498D7J0_9BACI</name>
<protein>
    <submittedName>
        <fullName evidence="8">LLM class flavin-dependent oxidoreductase</fullName>
    </submittedName>
</protein>
<keyword evidence="4" id="KW-0503">Monooxygenase</keyword>
<evidence type="ECO:0000259" key="7">
    <source>
        <dbReference type="Pfam" id="PF00296"/>
    </source>
</evidence>
<organism evidence="8 9">
    <name type="scientific">Oceanobacillus piezotolerans</name>
    <dbReference type="NCBI Taxonomy" id="2448030"/>
    <lineage>
        <taxon>Bacteria</taxon>
        <taxon>Bacillati</taxon>
        <taxon>Bacillota</taxon>
        <taxon>Bacilli</taxon>
        <taxon>Bacillales</taxon>
        <taxon>Bacillaceae</taxon>
        <taxon>Oceanobacillus</taxon>
    </lineage>
</organism>
<feature type="binding site" evidence="6">
    <location>
        <position position="86"/>
    </location>
    <ligand>
        <name>FMN</name>
        <dbReference type="ChEBI" id="CHEBI:58210"/>
    </ligand>
</feature>
<keyword evidence="1 6" id="KW-0285">Flavoprotein</keyword>
<dbReference type="GO" id="GO:0004497">
    <property type="term" value="F:monooxygenase activity"/>
    <property type="evidence" value="ECO:0007669"/>
    <property type="project" value="UniProtKB-KW"/>
</dbReference>
<dbReference type="Proteomes" id="UP000270219">
    <property type="component" value="Unassembled WGS sequence"/>
</dbReference>
<dbReference type="EMBL" id="RCHR01000004">
    <property type="protein sequence ID" value="RLL43994.1"/>
    <property type="molecule type" value="Genomic_DNA"/>
</dbReference>
<feature type="binding site" evidence="6">
    <location>
        <position position="136"/>
    </location>
    <ligand>
        <name>FMN</name>
        <dbReference type="ChEBI" id="CHEBI:58210"/>
    </ligand>
</feature>
<dbReference type="AlphaFoldDB" id="A0A498D7J0"/>
<dbReference type="PANTHER" id="PTHR30011">
    <property type="entry name" value="ALKANESULFONATE MONOOXYGENASE-RELATED"/>
    <property type="match status" value="1"/>
</dbReference>
<dbReference type="InterPro" id="IPR016215">
    <property type="entry name" value="NTA_MOA"/>
</dbReference>
<evidence type="ECO:0000256" key="6">
    <source>
        <dbReference type="PIRSR" id="PIRSR000337-1"/>
    </source>
</evidence>
<feature type="domain" description="Luciferase-like" evidence="7">
    <location>
        <begin position="10"/>
        <end position="369"/>
    </location>
</feature>
<proteinExistence type="inferred from homology"/>
<dbReference type="Gene3D" id="3.20.20.30">
    <property type="entry name" value="Luciferase-like domain"/>
    <property type="match status" value="1"/>
</dbReference>
<comment type="caution">
    <text evidence="8">The sequence shown here is derived from an EMBL/GenBank/DDBJ whole genome shotgun (WGS) entry which is preliminary data.</text>
</comment>
<evidence type="ECO:0000256" key="3">
    <source>
        <dbReference type="ARBA" id="ARBA00023002"/>
    </source>
</evidence>
<feature type="binding site" evidence="6">
    <location>
        <position position="140"/>
    </location>
    <ligand>
        <name>FMN</name>
        <dbReference type="ChEBI" id="CHEBI:58210"/>
    </ligand>
</feature>
<comment type="similarity">
    <text evidence="5">Belongs to the NtaA/SnaA/DszA monooxygenase family.</text>
</comment>
<keyword evidence="2 6" id="KW-0288">FMN</keyword>
<dbReference type="GO" id="GO:0016705">
    <property type="term" value="F:oxidoreductase activity, acting on paired donors, with incorporation or reduction of molecular oxygen"/>
    <property type="evidence" value="ECO:0007669"/>
    <property type="project" value="InterPro"/>
</dbReference>
<dbReference type="PANTHER" id="PTHR30011:SF16">
    <property type="entry name" value="C2H2 FINGER DOMAIN TRANSCRIPTION FACTOR (EUROFUNG)-RELATED"/>
    <property type="match status" value="1"/>
</dbReference>
<keyword evidence="9" id="KW-1185">Reference proteome</keyword>
<dbReference type="InterPro" id="IPR036661">
    <property type="entry name" value="Luciferase-like_sf"/>
</dbReference>
<feature type="binding site" evidence="6">
    <location>
        <position position="210"/>
    </location>
    <ligand>
        <name>FMN</name>
        <dbReference type="ChEBI" id="CHEBI:58210"/>
    </ligand>
</feature>
<evidence type="ECO:0000256" key="5">
    <source>
        <dbReference type="ARBA" id="ARBA00033748"/>
    </source>
</evidence>
<dbReference type="InterPro" id="IPR011251">
    <property type="entry name" value="Luciferase-like_dom"/>
</dbReference>
<dbReference type="SUPFAM" id="SSF51679">
    <property type="entry name" value="Bacterial luciferase-like"/>
    <property type="match status" value="1"/>
</dbReference>
<evidence type="ECO:0000313" key="9">
    <source>
        <dbReference type="Proteomes" id="UP000270219"/>
    </source>
</evidence>
<dbReference type="NCBIfam" id="TIGR03860">
    <property type="entry name" value="FMN_nitrolo"/>
    <property type="match status" value="1"/>
</dbReference>
<sequence length="434" mass="49051">MLPGHHVSSWRYQGTKKEHLFNLKFLAAQAKLAEKGKFDMIFLADQLNINDPTSTGFEQTLNIMYEPFTLLGALAAVTEKIGLVGTASSTHNEPYNVARKFASLDQLSEGRSGWNVVTSGQLLESKNFSDEQPLAHRERYERAEEFVEVVTKLWDSWEEDAIVYDQSSGKAIDSSKVHSIHHKGEWFSVRGPLTVPASKQHRPIIIQAGSSESGKELAAKTAEVVFTAAQTIENAREFYRDLKGRLVKYGRQRDDLKIMPGVFIIIGRTEEEAKHKKQQLLDLVPEEAGLARLSEHLEFDLKGYPLDGPLPKLPSIEKVSGTQSRVELLKKVAEENNFTIRQLYQHIAGARGQRELVGTPEQIADDLQLWFKTEAADGFNILPSHFPDGFQDIVDLLIPELQRRGLFRREYEGDTLREHLGLKTPPNHFIRLSE</sequence>
<feature type="binding site" evidence="6">
    <location>
        <position position="45"/>
    </location>
    <ligand>
        <name>FMN</name>
        <dbReference type="ChEBI" id="CHEBI:58210"/>
    </ligand>
</feature>
<reference evidence="8 9" key="1">
    <citation type="submission" date="2018-10" db="EMBL/GenBank/DDBJ databases">
        <title>Oceanobacillus sp. YLB-02 draft genome.</title>
        <authorList>
            <person name="Yu L."/>
        </authorList>
    </citation>
    <scope>NUCLEOTIDE SEQUENCE [LARGE SCALE GENOMIC DNA]</scope>
    <source>
        <strain evidence="8 9">YLB-02</strain>
    </source>
</reference>
<dbReference type="Pfam" id="PF00296">
    <property type="entry name" value="Bac_luciferase"/>
    <property type="match status" value="1"/>
</dbReference>
<gene>
    <name evidence="8" type="ORF">D8M04_13705</name>
</gene>
<keyword evidence="3" id="KW-0560">Oxidoreductase</keyword>